<dbReference type="AlphaFoldDB" id="A0A3R9HH28"/>
<dbReference type="RefSeq" id="WP_125446802.1">
    <property type="nucleotide sequence ID" value="NZ_RJNH01000001.1"/>
</dbReference>
<gene>
    <name evidence="1" type="ORF">D8865_01490</name>
</gene>
<organism evidence="1 2">
    <name type="scientific">Streptococcus mitis</name>
    <dbReference type="NCBI Taxonomy" id="28037"/>
    <lineage>
        <taxon>Bacteria</taxon>
        <taxon>Bacillati</taxon>
        <taxon>Bacillota</taxon>
        <taxon>Bacilli</taxon>
        <taxon>Lactobacillales</taxon>
        <taxon>Streptococcaceae</taxon>
        <taxon>Streptococcus</taxon>
        <taxon>Streptococcus mitis group</taxon>
    </lineage>
</organism>
<evidence type="ECO:0000313" key="2">
    <source>
        <dbReference type="Proteomes" id="UP000278653"/>
    </source>
</evidence>
<evidence type="ECO:0000313" key="1">
    <source>
        <dbReference type="EMBL" id="RSI63307.1"/>
    </source>
</evidence>
<dbReference type="EMBL" id="RJNH01000001">
    <property type="protein sequence ID" value="RSI63307.1"/>
    <property type="molecule type" value="Genomic_DNA"/>
</dbReference>
<dbReference type="Proteomes" id="UP000278653">
    <property type="component" value="Unassembled WGS sequence"/>
</dbReference>
<evidence type="ECO:0008006" key="3">
    <source>
        <dbReference type="Google" id="ProtNLM"/>
    </source>
</evidence>
<sequence>MNKDLIETPRFNFFIGDEVLLKGKIVGFDVDENKCVENVVRLEYGQTLNVPNSTIHITDDIVDKSKIKVTIPQSVADWIRKCKTFKYFTTGLSFALQPSVWEANGLSGECIEWLTDAENQETFARAWLDGYEIQRRKYVVTDGNHLYFKNYQEDIEIVILVDEQPGTMEYVKKFDTKEEAQKAADILGWKVQGVKDE</sequence>
<proteinExistence type="predicted"/>
<reference evidence="1 2" key="1">
    <citation type="submission" date="2018-11" db="EMBL/GenBank/DDBJ databases">
        <title>Species Designations Belie Phenotypic and Genotypic Heterogeneity in Oral Streptococci.</title>
        <authorList>
            <person name="Velsko I."/>
        </authorList>
    </citation>
    <scope>NUCLEOTIDE SEQUENCE [LARGE SCALE GENOMIC DNA]</scope>
    <source>
        <strain evidence="1 2">BCC15</strain>
    </source>
</reference>
<name>A0A3R9HH28_STRMT</name>
<accession>A0A3R9HH28</accession>
<comment type="caution">
    <text evidence="1">The sequence shown here is derived from an EMBL/GenBank/DDBJ whole genome shotgun (WGS) entry which is preliminary data.</text>
</comment>
<protein>
    <recommendedName>
        <fullName evidence="3">DUF1642 domain-containing protein</fullName>
    </recommendedName>
</protein>
<dbReference type="InterPro" id="IPR012865">
    <property type="entry name" value="DUF1642"/>
</dbReference>
<dbReference type="Pfam" id="PF07852">
    <property type="entry name" value="DUF1642"/>
    <property type="match status" value="1"/>
</dbReference>